<evidence type="ECO:0000256" key="2">
    <source>
        <dbReference type="ARBA" id="ARBA00022679"/>
    </source>
</evidence>
<dbReference type="FunFam" id="3.40.50.300:FF:000014">
    <property type="entry name" value="DNA polymerase III subunit gamma/tau"/>
    <property type="match status" value="1"/>
</dbReference>
<evidence type="ECO:0000256" key="4">
    <source>
        <dbReference type="ARBA" id="ARBA00022705"/>
    </source>
</evidence>
<dbReference type="InterPro" id="IPR022754">
    <property type="entry name" value="DNA_pol_III_gamma-3"/>
</dbReference>
<dbReference type="InterPro" id="IPR001270">
    <property type="entry name" value="ClpA/B"/>
</dbReference>
<dbReference type="Pfam" id="PF13177">
    <property type="entry name" value="DNA_pol3_delta2"/>
    <property type="match status" value="1"/>
</dbReference>
<evidence type="ECO:0000256" key="3">
    <source>
        <dbReference type="ARBA" id="ARBA00022695"/>
    </source>
</evidence>
<evidence type="ECO:0000256" key="7">
    <source>
        <dbReference type="ARBA" id="ARBA00022833"/>
    </source>
</evidence>
<evidence type="ECO:0000256" key="10">
    <source>
        <dbReference type="ARBA" id="ARBA00049244"/>
    </source>
</evidence>
<dbReference type="SMART" id="SM00382">
    <property type="entry name" value="AAA"/>
    <property type="match status" value="1"/>
</dbReference>
<evidence type="ECO:0000256" key="8">
    <source>
        <dbReference type="ARBA" id="ARBA00022840"/>
    </source>
</evidence>
<dbReference type="GO" id="GO:0006261">
    <property type="term" value="P:DNA-templated DNA replication"/>
    <property type="evidence" value="ECO:0007669"/>
    <property type="project" value="TreeGrafter"/>
</dbReference>
<dbReference type="EMBL" id="CP061799">
    <property type="protein sequence ID" value="QTA83185.1"/>
    <property type="molecule type" value="Genomic_DNA"/>
</dbReference>
<evidence type="ECO:0000256" key="11">
    <source>
        <dbReference type="RuleBase" id="RU364063"/>
    </source>
</evidence>
<dbReference type="GO" id="GO:0003887">
    <property type="term" value="F:DNA-directed DNA polymerase activity"/>
    <property type="evidence" value="ECO:0007669"/>
    <property type="project" value="UniProtKB-KW"/>
</dbReference>
<sequence>MSYLVLARKYRPQTFEDVVKQEHVTRTLSNAIVSGRVAHAILFSGPRGTGKTTVARILAKAMNCKQGPTPLPCNICRSCKEITAGSSPDVFEIDGASNNGVDHIRELRENIRYMPAYSPYKIYIIDEVHMLSTQAFNALLKTLEEPPSHIMFLFATTEPHKIPITILSRCQRHDLRRIDMESITGHMALLCNKEGVDIQKESLALIARESGGSMRDALSLLDQVITCSQDNMTHEHILDILGVIDRKFLFDISAAVLQGDMGRILELIADIYDHGHNLKELYTSLLEHFRNLMVAKMGNQAAGLIDLPSHEIRLMAEQVKNVSGLFLNQILDALFKEETIIKFSTQPRLALEMAFIRIFQIKPALPIEQLIEKIDNLSKGVSLEFVSAFPAPMPGQSMLREGKSYETNRCELSEPPLENKPESAIIKFDQNDSDDEIWEKLKKLITSESSSLGSYLNKADFKRLNNDRLEIQANDSSFNFKQISKKEDLIKDICEKFFGKKITLLIIPEKTGNNKKIETKTQAEQKKQDALNHPITQAALEIFNGKLVEVKILQEV</sequence>
<keyword evidence="6 11" id="KW-0547">Nucleotide-binding</keyword>
<dbReference type="Gene3D" id="3.40.50.300">
    <property type="entry name" value="P-loop containing nucleotide triphosphate hydrolases"/>
    <property type="match status" value="1"/>
</dbReference>
<evidence type="ECO:0000313" key="13">
    <source>
        <dbReference type="EMBL" id="QTA83185.1"/>
    </source>
</evidence>
<keyword evidence="4 11" id="KW-0235">DNA replication</keyword>
<dbReference type="PRINTS" id="PR00300">
    <property type="entry name" value="CLPPROTEASEA"/>
</dbReference>
<dbReference type="AlphaFoldDB" id="A0A975BDH0"/>
<dbReference type="FunFam" id="1.10.8.60:FF:000013">
    <property type="entry name" value="DNA polymerase III subunit gamma/tau"/>
    <property type="match status" value="1"/>
</dbReference>
<dbReference type="NCBIfam" id="NF004046">
    <property type="entry name" value="PRK05563.1"/>
    <property type="match status" value="1"/>
</dbReference>
<dbReference type="GO" id="GO:0009360">
    <property type="term" value="C:DNA polymerase III complex"/>
    <property type="evidence" value="ECO:0007669"/>
    <property type="project" value="InterPro"/>
</dbReference>
<evidence type="ECO:0000256" key="5">
    <source>
        <dbReference type="ARBA" id="ARBA00022723"/>
    </source>
</evidence>
<evidence type="ECO:0000256" key="6">
    <source>
        <dbReference type="ARBA" id="ARBA00022741"/>
    </source>
</evidence>
<name>A0A975BDH0_9BACT</name>
<dbReference type="SUPFAM" id="SSF48019">
    <property type="entry name" value="post-AAA+ oligomerization domain-like"/>
    <property type="match status" value="1"/>
</dbReference>
<dbReference type="CDD" id="cd00009">
    <property type="entry name" value="AAA"/>
    <property type="match status" value="1"/>
</dbReference>
<dbReference type="Gene3D" id="1.10.8.60">
    <property type="match status" value="1"/>
</dbReference>
<dbReference type="GO" id="GO:0005524">
    <property type="term" value="F:ATP binding"/>
    <property type="evidence" value="ECO:0007669"/>
    <property type="project" value="UniProtKB-KW"/>
</dbReference>
<dbReference type="Gene3D" id="1.20.272.10">
    <property type="match status" value="1"/>
</dbReference>
<keyword evidence="14" id="KW-1185">Reference proteome</keyword>
<keyword evidence="2 11" id="KW-0808">Transferase</keyword>
<dbReference type="GO" id="GO:0046872">
    <property type="term" value="F:metal ion binding"/>
    <property type="evidence" value="ECO:0007669"/>
    <property type="project" value="UniProtKB-KW"/>
</dbReference>
<comment type="subunit">
    <text evidence="11">DNA polymerase III contains a core (composed of alpha, epsilon and theta chains) that associates with a tau subunit. This core dimerizes to form the POLIII' complex. PolIII' associates with the gamma complex (composed of gamma, delta, delta', psi and chi chains) and with the beta chain to form the complete DNA polymerase III complex.</text>
</comment>
<comment type="similarity">
    <text evidence="1 11">Belongs to the DnaX/STICHEL family.</text>
</comment>
<dbReference type="NCBIfam" id="TIGR02397">
    <property type="entry name" value="dnaX_nterm"/>
    <property type="match status" value="1"/>
</dbReference>
<dbReference type="InterPro" id="IPR027417">
    <property type="entry name" value="P-loop_NTPase"/>
</dbReference>
<dbReference type="RefSeq" id="WP_207689000.1">
    <property type="nucleotide sequence ID" value="NZ_CP061799.1"/>
</dbReference>
<keyword evidence="3 11" id="KW-0548">Nucleotidyltransferase</keyword>
<dbReference type="InterPro" id="IPR045085">
    <property type="entry name" value="HLD_clamp_pol_III_gamma_tau"/>
</dbReference>
<dbReference type="PANTHER" id="PTHR11669">
    <property type="entry name" value="REPLICATION FACTOR C / DNA POLYMERASE III GAMMA-TAU SUBUNIT"/>
    <property type="match status" value="1"/>
</dbReference>
<evidence type="ECO:0000256" key="1">
    <source>
        <dbReference type="ARBA" id="ARBA00006360"/>
    </source>
</evidence>
<dbReference type="InterPro" id="IPR012763">
    <property type="entry name" value="DNA_pol_III_sug/sutau_N"/>
</dbReference>
<dbReference type="InterPro" id="IPR003593">
    <property type="entry name" value="AAA+_ATPase"/>
</dbReference>
<protein>
    <recommendedName>
        <fullName evidence="11">DNA polymerase III subunit gamma/tau</fullName>
        <ecNumber evidence="11">2.7.7.7</ecNumber>
    </recommendedName>
</protein>
<dbReference type="GO" id="GO:0003677">
    <property type="term" value="F:DNA binding"/>
    <property type="evidence" value="ECO:0007669"/>
    <property type="project" value="InterPro"/>
</dbReference>
<dbReference type="KEGG" id="dli:dnl_55810"/>
<feature type="domain" description="AAA+ ATPase" evidence="12">
    <location>
        <begin position="37"/>
        <end position="179"/>
    </location>
</feature>
<accession>A0A975BDH0</accession>
<dbReference type="Pfam" id="PF12169">
    <property type="entry name" value="DNA_pol3_gamma3"/>
    <property type="match status" value="1"/>
</dbReference>
<dbReference type="InterPro" id="IPR050238">
    <property type="entry name" value="DNA_Rep/Repair_Clamp_Loader"/>
</dbReference>
<dbReference type="SUPFAM" id="SSF52540">
    <property type="entry name" value="P-loop containing nucleoside triphosphate hydrolases"/>
    <property type="match status" value="1"/>
</dbReference>
<dbReference type="Pfam" id="PF22608">
    <property type="entry name" value="DNAX_ATPase_lid"/>
    <property type="match status" value="1"/>
</dbReference>
<dbReference type="PANTHER" id="PTHR11669:SF0">
    <property type="entry name" value="PROTEIN STICHEL-LIKE 2"/>
    <property type="match status" value="1"/>
</dbReference>
<evidence type="ECO:0000313" key="14">
    <source>
        <dbReference type="Proteomes" id="UP000663720"/>
    </source>
</evidence>
<reference evidence="13" key="1">
    <citation type="journal article" date="2021" name="Microb. Physiol.">
        <title>Proteogenomic Insights into the Physiology of Marine, Sulfate-Reducing, Filamentous Desulfonema limicola and Desulfonema magnum.</title>
        <authorList>
            <person name="Schnaars V."/>
            <person name="Wohlbrand L."/>
            <person name="Scheve S."/>
            <person name="Hinrichs C."/>
            <person name="Reinhardt R."/>
            <person name="Rabus R."/>
        </authorList>
    </citation>
    <scope>NUCLEOTIDE SEQUENCE</scope>
    <source>
        <strain evidence="13">5ac10</strain>
    </source>
</reference>
<keyword evidence="8 11" id="KW-0067">ATP-binding</keyword>
<organism evidence="13 14">
    <name type="scientific">Desulfonema limicola</name>
    <dbReference type="NCBI Taxonomy" id="45656"/>
    <lineage>
        <taxon>Bacteria</taxon>
        <taxon>Pseudomonadati</taxon>
        <taxon>Thermodesulfobacteriota</taxon>
        <taxon>Desulfobacteria</taxon>
        <taxon>Desulfobacterales</taxon>
        <taxon>Desulfococcaceae</taxon>
        <taxon>Desulfonema</taxon>
    </lineage>
</organism>
<gene>
    <name evidence="11 13" type="primary">dnaX</name>
    <name evidence="13" type="ORF">dnl_55810</name>
</gene>
<dbReference type="Proteomes" id="UP000663720">
    <property type="component" value="Chromosome"/>
</dbReference>
<dbReference type="CDD" id="cd18137">
    <property type="entry name" value="HLD_clamp_pol_III_gamma_tau"/>
    <property type="match status" value="1"/>
</dbReference>
<evidence type="ECO:0000259" key="12">
    <source>
        <dbReference type="SMART" id="SM00382"/>
    </source>
</evidence>
<comment type="function">
    <text evidence="11">DNA polymerase III is a complex, multichain enzyme responsible for most of the replicative synthesis in bacteria. This DNA polymerase also exhibits 3' to 5' exonuclease activity.</text>
</comment>
<keyword evidence="9 11" id="KW-0239">DNA-directed DNA polymerase</keyword>
<proteinExistence type="inferred from homology"/>
<dbReference type="EC" id="2.7.7.7" evidence="11"/>
<keyword evidence="7" id="KW-0862">Zinc</keyword>
<evidence type="ECO:0000256" key="9">
    <source>
        <dbReference type="ARBA" id="ARBA00022932"/>
    </source>
</evidence>
<dbReference type="InterPro" id="IPR008921">
    <property type="entry name" value="DNA_pol3_clamp-load_cplx_C"/>
</dbReference>
<keyword evidence="5" id="KW-0479">Metal-binding</keyword>
<comment type="catalytic activity">
    <reaction evidence="10 11">
        <text>DNA(n) + a 2'-deoxyribonucleoside 5'-triphosphate = DNA(n+1) + diphosphate</text>
        <dbReference type="Rhea" id="RHEA:22508"/>
        <dbReference type="Rhea" id="RHEA-COMP:17339"/>
        <dbReference type="Rhea" id="RHEA-COMP:17340"/>
        <dbReference type="ChEBI" id="CHEBI:33019"/>
        <dbReference type="ChEBI" id="CHEBI:61560"/>
        <dbReference type="ChEBI" id="CHEBI:173112"/>
        <dbReference type="EC" id="2.7.7.7"/>
    </reaction>
</comment>